<dbReference type="Gene3D" id="3.30.420.10">
    <property type="entry name" value="Ribonuclease H-like superfamily/Ribonuclease H"/>
    <property type="match status" value="1"/>
</dbReference>
<dbReference type="GO" id="GO:0003676">
    <property type="term" value="F:nucleic acid binding"/>
    <property type="evidence" value="ECO:0007669"/>
    <property type="project" value="InterPro"/>
</dbReference>
<evidence type="ECO:0000256" key="1">
    <source>
        <dbReference type="ARBA" id="ARBA00022741"/>
    </source>
</evidence>
<evidence type="ECO:0000256" key="2">
    <source>
        <dbReference type="ARBA" id="ARBA00023134"/>
    </source>
</evidence>
<dbReference type="InterPro" id="IPR052709">
    <property type="entry name" value="Transposase-MT_Hybrid"/>
</dbReference>
<dbReference type="GO" id="GO:0003924">
    <property type="term" value="F:GTPase activity"/>
    <property type="evidence" value="ECO:0007669"/>
    <property type="project" value="InterPro"/>
</dbReference>
<proteinExistence type="predicted"/>
<evidence type="ECO:0000313" key="4">
    <source>
        <dbReference type="EMBL" id="GFN85045.1"/>
    </source>
</evidence>
<reference evidence="4 5" key="1">
    <citation type="journal article" date="2021" name="Elife">
        <title>Chloroplast acquisition without the gene transfer in kleptoplastic sea slugs, Plakobranchus ocellatus.</title>
        <authorList>
            <person name="Maeda T."/>
            <person name="Takahashi S."/>
            <person name="Yoshida T."/>
            <person name="Shimamura S."/>
            <person name="Takaki Y."/>
            <person name="Nagai Y."/>
            <person name="Toyoda A."/>
            <person name="Suzuki Y."/>
            <person name="Arimoto A."/>
            <person name="Ishii H."/>
            <person name="Satoh N."/>
            <person name="Nishiyama T."/>
            <person name="Hasebe M."/>
            <person name="Maruyama T."/>
            <person name="Minagawa J."/>
            <person name="Obokata J."/>
            <person name="Shigenobu S."/>
        </authorList>
    </citation>
    <scope>NUCLEOTIDE SEQUENCE [LARGE SCALE GENOMIC DNA]</scope>
</reference>
<gene>
    <name evidence="4" type="ORF">PoB_001155100</name>
</gene>
<keyword evidence="5" id="KW-1185">Reference proteome</keyword>
<dbReference type="Gene3D" id="3.40.50.300">
    <property type="entry name" value="P-loop containing nucleotide triphosphate hydrolases"/>
    <property type="match status" value="1"/>
</dbReference>
<dbReference type="SUPFAM" id="SSF52540">
    <property type="entry name" value="P-loop containing nucleoside triphosphate hydrolases"/>
    <property type="match status" value="1"/>
</dbReference>
<dbReference type="Proteomes" id="UP000735302">
    <property type="component" value="Unassembled WGS sequence"/>
</dbReference>
<evidence type="ECO:0000259" key="3">
    <source>
        <dbReference type="Pfam" id="PF17906"/>
    </source>
</evidence>
<dbReference type="EMBL" id="BLXT01001356">
    <property type="protein sequence ID" value="GFN85045.1"/>
    <property type="molecule type" value="Genomic_DNA"/>
</dbReference>
<accession>A0AAV3YRN3</accession>
<dbReference type="AlphaFoldDB" id="A0AAV3YRN3"/>
<evidence type="ECO:0000313" key="5">
    <source>
        <dbReference type="Proteomes" id="UP000735302"/>
    </source>
</evidence>
<protein>
    <submittedName>
        <fullName evidence="4">Histone-lysine N-methyltransferase SETMAR</fullName>
    </submittedName>
</protein>
<dbReference type="Pfam" id="PF00025">
    <property type="entry name" value="Arf"/>
    <property type="match status" value="1"/>
</dbReference>
<organism evidence="4 5">
    <name type="scientific">Plakobranchus ocellatus</name>
    <dbReference type="NCBI Taxonomy" id="259542"/>
    <lineage>
        <taxon>Eukaryota</taxon>
        <taxon>Metazoa</taxon>
        <taxon>Spiralia</taxon>
        <taxon>Lophotrochozoa</taxon>
        <taxon>Mollusca</taxon>
        <taxon>Gastropoda</taxon>
        <taxon>Heterobranchia</taxon>
        <taxon>Euthyneura</taxon>
        <taxon>Panpulmonata</taxon>
        <taxon>Sacoglossa</taxon>
        <taxon>Placobranchoidea</taxon>
        <taxon>Plakobranchidae</taxon>
        <taxon>Plakobranchus</taxon>
    </lineage>
</organism>
<name>A0AAV3YRN3_9GAST</name>
<dbReference type="InterPro" id="IPR006689">
    <property type="entry name" value="Small_GTPase_ARF/SAR"/>
</dbReference>
<keyword evidence="1" id="KW-0547">Nucleotide-binding</keyword>
<dbReference type="InterPro" id="IPR041426">
    <property type="entry name" value="Mos1_HTH"/>
</dbReference>
<dbReference type="GO" id="GO:0005525">
    <property type="term" value="F:GTP binding"/>
    <property type="evidence" value="ECO:0007669"/>
    <property type="project" value="UniProtKB-KW"/>
</dbReference>
<dbReference type="InterPro" id="IPR036397">
    <property type="entry name" value="RNaseH_sf"/>
</dbReference>
<dbReference type="Pfam" id="PF17906">
    <property type="entry name" value="HTH_48"/>
    <property type="match status" value="1"/>
</dbReference>
<dbReference type="InterPro" id="IPR027417">
    <property type="entry name" value="P-loop_NTPase"/>
</dbReference>
<comment type="caution">
    <text evidence="4">The sequence shown here is derived from an EMBL/GenBank/DDBJ whole genome shotgun (WGS) entry which is preliminary data.</text>
</comment>
<keyword evidence="2" id="KW-0342">GTP-binding</keyword>
<dbReference type="PANTHER" id="PTHR46060">
    <property type="entry name" value="MARINER MOS1 TRANSPOSASE-LIKE PROTEIN"/>
    <property type="match status" value="1"/>
</dbReference>
<sequence>MGSGCSSRLSAFVPWSNSYPLKILILGKQFSGKTFLLYSWKYGIDAIMSVEPTKHFNVDTITSASGQRILVYDLAGNIGYRLRPFLEGTEAPSVNALLNSIDFKMATPITVWSKLEIRDLVRFLFAKGTKCSVIYREIVENYGEHAMWMTQVYQWCSWFKDGRTSLQDEPRSGCPNTANNDWNTARVDELIKVDRRVKLKEISLKLDISKTNVYEIVHDKLGYHKVSTRCDPNMLSDEHKRQRVEISQILLHRCQQEGDKTVDVGSGGDHPARHKLLEHLITGDETWLHLSTPETKYDSMTWKHPSSPVTKKFKVQQSATKGWPPCFGTHKE</sequence>
<dbReference type="PANTHER" id="PTHR46060:SF1">
    <property type="entry name" value="MARINER MOS1 TRANSPOSASE-LIKE PROTEIN"/>
    <property type="match status" value="1"/>
</dbReference>
<feature type="domain" description="Mos1 transposase HTH" evidence="3">
    <location>
        <begin position="115"/>
        <end position="162"/>
    </location>
</feature>